<dbReference type="InterPro" id="IPR007863">
    <property type="entry name" value="Peptidase_M16_C"/>
</dbReference>
<comment type="caution">
    <text evidence="14">The sequence shown here is derived from an EMBL/GenBank/DDBJ whole genome shotgun (WGS) entry which is preliminary data.</text>
</comment>
<evidence type="ECO:0000259" key="12">
    <source>
        <dbReference type="Pfam" id="PF16187"/>
    </source>
</evidence>
<feature type="domain" description="Coenzyme PQQ synthesis protein F-like C-terminal lobe" evidence="13">
    <location>
        <begin position="939"/>
        <end position="1039"/>
    </location>
</feature>
<comment type="cofactor">
    <cofactor evidence="1">
        <name>Zn(2+)</name>
        <dbReference type="ChEBI" id="CHEBI:29105"/>
    </cofactor>
</comment>
<feature type="region of interest" description="Disordered" evidence="9">
    <location>
        <begin position="486"/>
        <end position="536"/>
    </location>
</feature>
<evidence type="ECO:0000256" key="9">
    <source>
        <dbReference type="SAM" id="MobiDB-lite"/>
    </source>
</evidence>
<feature type="domain" description="Peptidase M16 middle/third" evidence="12">
    <location>
        <begin position="560"/>
        <end position="795"/>
    </location>
</feature>
<dbReference type="FunFam" id="3.30.830.10:FF:000005">
    <property type="entry name" value="nardilysin isoform X1"/>
    <property type="match status" value="1"/>
</dbReference>
<keyword evidence="3" id="KW-0645">Protease</keyword>
<evidence type="ECO:0000256" key="2">
    <source>
        <dbReference type="ARBA" id="ARBA00007261"/>
    </source>
</evidence>
<proteinExistence type="inferred from homology"/>
<feature type="domain" description="Peptidase M16 C-terminal" evidence="11">
    <location>
        <begin position="215"/>
        <end position="410"/>
    </location>
</feature>
<dbReference type="InterPro" id="IPR011765">
    <property type="entry name" value="Pept_M16_N"/>
</dbReference>
<reference evidence="14 15" key="1">
    <citation type="submission" date="2020-04" db="EMBL/GenBank/DDBJ databases">
        <title>Perkinsus olseni comparative genomics.</title>
        <authorList>
            <person name="Bogema D.R."/>
        </authorList>
    </citation>
    <scope>NUCLEOTIDE SEQUENCE [LARGE SCALE GENOMIC DNA]</scope>
    <source>
        <strain evidence="14">ATCC PRA-179</strain>
    </source>
</reference>
<dbReference type="GO" id="GO:0004222">
    <property type="term" value="F:metalloendopeptidase activity"/>
    <property type="evidence" value="ECO:0007669"/>
    <property type="project" value="InterPro"/>
</dbReference>
<feature type="domain" description="Peptidase M16 N-terminal" evidence="10">
    <location>
        <begin position="58"/>
        <end position="187"/>
    </location>
</feature>
<keyword evidence="4" id="KW-0479">Metal-binding</keyword>
<dbReference type="Gene3D" id="3.30.830.10">
    <property type="entry name" value="Metalloenzyme, LuxS/M16 peptidase-like"/>
    <property type="match status" value="4"/>
</dbReference>
<dbReference type="GO" id="GO:0006508">
    <property type="term" value="P:proteolysis"/>
    <property type="evidence" value="ECO:0007669"/>
    <property type="project" value="UniProtKB-KW"/>
</dbReference>
<dbReference type="EMBL" id="JABAHT010000351">
    <property type="protein sequence ID" value="KAF4657508.1"/>
    <property type="molecule type" value="Genomic_DNA"/>
</dbReference>
<dbReference type="InterPro" id="IPR054734">
    <property type="entry name" value="PqqF-like_C_4"/>
</dbReference>
<evidence type="ECO:0000313" key="15">
    <source>
        <dbReference type="Proteomes" id="UP000570595"/>
    </source>
</evidence>
<dbReference type="SUPFAM" id="SSF63411">
    <property type="entry name" value="LuxS/MPP-like metallohydrolase"/>
    <property type="match status" value="4"/>
</dbReference>
<evidence type="ECO:0000313" key="14">
    <source>
        <dbReference type="EMBL" id="KAF4657508.1"/>
    </source>
</evidence>
<dbReference type="Pfam" id="PF05193">
    <property type="entry name" value="Peptidase_M16_C"/>
    <property type="match status" value="1"/>
</dbReference>
<dbReference type="GO" id="GO:0046872">
    <property type="term" value="F:metal ion binding"/>
    <property type="evidence" value="ECO:0007669"/>
    <property type="project" value="UniProtKB-KW"/>
</dbReference>
<dbReference type="InterPro" id="IPR032632">
    <property type="entry name" value="Peptidase_M16_M"/>
</dbReference>
<evidence type="ECO:0000256" key="5">
    <source>
        <dbReference type="ARBA" id="ARBA00022801"/>
    </source>
</evidence>
<dbReference type="InterPro" id="IPR001431">
    <property type="entry name" value="Pept_M16_Zn_BS"/>
</dbReference>
<evidence type="ECO:0000256" key="7">
    <source>
        <dbReference type="ARBA" id="ARBA00023049"/>
    </source>
</evidence>
<evidence type="ECO:0000256" key="1">
    <source>
        <dbReference type="ARBA" id="ARBA00001947"/>
    </source>
</evidence>
<evidence type="ECO:0000256" key="3">
    <source>
        <dbReference type="ARBA" id="ARBA00022670"/>
    </source>
</evidence>
<evidence type="ECO:0000259" key="11">
    <source>
        <dbReference type="Pfam" id="PF05193"/>
    </source>
</evidence>
<keyword evidence="5" id="KW-0378">Hydrolase</keyword>
<feature type="compositionally biased region" description="Acidic residues" evidence="9">
    <location>
        <begin position="491"/>
        <end position="536"/>
    </location>
</feature>
<dbReference type="Proteomes" id="UP000570595">
    <property type="component" value="Unassembled WGS sequence"/>
</dbReference>
<evidence type="ECO:0000256" key="6">
    <source>
        <dbReference type="ARBA" id="ARBA00022833"/>
    </source>
</evidence>
<dbReference type="InterPro" id="IPR011249">
    <property type="entry name" value="Metalloenz_LuxS/M16"/>
</dbReference>
<organism evidence="14 15">
    <name type="scientific">Perkinsus olseni</name>
    <name type="common">Perkinsus atlanticus</name>
    <dbReference type="NCBI Taxonomy" id="32597"/>
    <lineage>
        <taxon>Eukaryota</taxon>
        <taxon>Sar</taxon>
        <taxon>Alveolata</taxon>
        <taxon>Perkinsozoa</taxon>
        <taxon>Perkinsea</taxon>
        <taxon>Perkinsida</taxon>
        <taxon>Perkinsidae</taxon>
        <taxon>Perkinsus</taxon>
    </lineage>
</organism>
<sequence length="1135" mass="128401">MSPAELATKRQRVAHEEAAGKSLVDLDSTKSPNDKRQYRVVRLDNGIEAVLVQLPLDDELKTKAAMAVSVGVGSFTDPTEYPGLAHYLEHMLFMGSKKYPGENEFETYLSKNGGYSNAYTELEYTCYYFECTVSGFEKAVDMFSGFFTNPLMNPDSSERELEAVESEYRQTLNSDSARLEQLGCYLAKDNHIWKKFTWGNKKSLLQGGSDYGKLREALLQFYDRYYLSGRMRACMVGRMPLDDMEKQLRSSFSDVRATPLTADPLTTAVPEDITLEKKGFPLDVETLPYLIRVRPIKDIHRLQLQWQLPPQNGMYRTKPANTLGHLIGHEGSGSLLSFLRSKGLATDLSAGVSEEGYGSNSICSVFDICVTLSTKGLALWKEVVVHVMEYLDMLRRLGSIPDWVYDEIRQVSNMQYRFIEERDPSTTADDLSSSMLPAAKISYENLLNSTYFLEPEFKPEEVSELLNEYITSDKILLVLTSSVFGRSKGTEEEEDDGDCEEEQDEQDDGEDSEDDEVEDEEMDKEDEDETPGETPEEMLQRMTKEMGLNVDGLVPEGPPEVEPWFGVEYWRTELDDEFKGRVAAPSVNEQLALPKKNVYIAKDFTVYDPSTSCSSLSGRVFPEMKEEAKDAPTVSLYEDFPVVPTDRQAPRMMATRGDKFFYLPKTLVSATPRCDIRIRLTTPLFVNDITMFVQQRLWVELAKEALIEETYLAEMAGLATELTFAAQGLELRVYGFKDSLAALMKNVLEVILNLKKSEHLLLGRFGAIKEALERRFFNEDMRPIPCASAIRRMTLLSRGAMHRGLTKRALLQEKGVADNLDQILGDLDNTVKQHGVEAECLMLGNLDKEFVEEIESMVEAEMKAHSVQHLQPADFPYLQCLEIPLGHTVYLEETQDPTEQNSVVSDDTQLQLILIVVIKLEAYYQCSPNNIRDRVLLDLLESVMEEPLFDTLRTKQQLGYSVFCGVRLTGGVLGYVVVVQSAVAGPATLWERIDAFLEEFRQSVLLGMSEDTFASHVVSLARSKLEPPRTLTEEATTMWCEVQESRYNWNGCIEESKELSGLKKEDLLDLYDRFFSKDKRRVFSVALAGSGSKYTHEAEQKSFQSMEGVTLADSVQEFRASSRYLENPSLQGRSE</sequence>
<dbReference type="InterPro" id="IPR050626">
    <property type="entry name" value="Peptidase_M16"/>
</dbReference>
<dbReference type="Pfam" id="PF22456">
    <property type="entry name" value="PqqF-like_C_4"/>
    <property type="match status" value="1"/>
</dbReference>
<dbReference type="AlphaFoldDB" id="A0A7J6LE30"/>
<name>A0A7J6LE30_PEROL</name>
<evidence type="ECO:0000256" key="8">
    <source>
        <dbReference type="RuleBase" id="RU004447"/>
    </source>
</evidence>
<dbReference type="PROSITE" id="PS00143">
    <property type="entry name" value="INSULINASE"/>
    <property type="match status" value="1"/>
</dbReference>
<dbReference type="PANTHER" id="PTHR43690:SF18">
    <property type="entry name" value="INSULIN-DEGRADING ENZYME-RELATED"/>
    <property type="match status" value="1"/>
</dbReference>
<accession>A0A7J6LE30</accession>
<comment type="similarity">
    <text evidence="2 8">Belongs to the peptidase M16 family.</text>
</comment>
<dbReference type="GO" id="GO:0005737">
    <property type="term" value="C:cytoplasm"/>
    <property type="evidence" value="ECO:0007669"/>
    <property type="project" value="UniProtKB-ARBA"/>
</dbReference>
<evidence type="ECO:0000259" key="10">
    <source>
        <dbReference type="Pfam" id="PF00675"/>
    </source>
</evidence>
<dbReference type="Pfam" id="PF16187">
    <property type="entry name" value="Peptidase_M16_M"/>
    <property type="match status" value="1"/>
</dbReference>
<dbReference type="OrthoDB" id="952271at2759"/>
<feature type="region of interest" description="Disordered" evidence="9">
    <location>
        <begin position="1"/>
        <end position="30"/>
    </location>
</feature>
<protein>
    <submittedName>
        <fullName evidence="14">Uncharacterized protein</fullName>
    </submittedName>
</protein>
<keyword evidence="6" id="KW-0862">Zinc</keyword>
<keyword evidence="7" id="KW-0482">Metalloprotease</keyword>
<dbReference type="FunFam" id="3.30.830.10:FF:000012">
    <property type="entry name" value="Protease 3"/>
    <property type="match status" value="1"/>
</dbReference>
<evidence type="ECO:0000256" key="4">
    <source>
        <dbReference type="ARBA" id="ARBA00022723"/>
    </source>
</evidence>
<gene>
    <name evidence="14" type="ORF">FOZ61_006232</name>
</gene>
<dbReference type="Pfam" id="PF00675">
    <property type="entry name" value="Peptidase_M16"/>
    <property type="match status" value="1"/>
</dbReference>
<evidence type="ECO:0000259" key="13">
    <source>
        <dbReference type="Pfam" id="PF22456"/>
    </source>
</evidence>
<dbReference type="PANTHER" id="PTHR43690">
    <property type="entry name" value="NARDILYSIN"/>
    <property type="match status" value="1"/>
</dbReference>